<keyword evidence="3" id="KW-1185">Reference proteome</keyword>
<dbReference type="Proteomes" id="UP001056455">
    <property type="component" value="Chromosome"/>
</dbReference>
<evidence type="ECO:0000313" key="3">
    <source>
        <dbReference type="Proteomes" id="UP001056455"/>
    </source>
</evidence>
<dbReference type="SUPFAM" id="SSF55729">
    <property type="entry name" value="Acyl-CoA N-acyltransferases (Nat)"/>
    <property type="match status" value="1"/>
</dbReference>
<gene>
    <name evidence="2" type="ORF">NF556_11950</name>
</gene>
<feature type="domain" description="N-acetyltransferase" evidence="1">
    <location>
        <begin position="125"/>
        <end position="257"/>
    </location>
</feature>
<evidence type="ECO:0000313" key="2">
    <source>
        <dbReference type="EMBL" id="USQ78360.1"/>
    </source>
</evidence>
<dbReference type="InterPro" id="IPR000182">
    <property type="entry name" value="GNAT_dom"/>
</dbReference>
<dbReference type="Gene3D" id="3.40.630.30">
    <property type="match status" value="1"/>
</dbReference>
<proteinExistence type="predicted"/>
<dbReference type="EMBL" id="CP099489">
    <property type="protein sequence ID" value="USQ78360.1"/>
    <property type="molecule type" value="Genomic_DNA"/>
</dbReference>
<name>A0ABY4YPE6_9MICO</name>
<reference evidence="2" key="1">
    <citation type="submission" date="2022-06" db="EMBL/GenBank/DDBJ databases">
        <title>Ornithinimicrobium HY1793.</title>
        <authorList>
            <person name="Huang Y."/>
        </authorList>
    </citation>
    <scope>NUCLEOTIDE SEQUENCE</scope>
    <source>
        <strain evidence="2">HY1793</strain>
    </source>
</reference>
<evidence type="ECO:0000259" key="1">
    <source>
        <dbReference type="PROSITE" id="PS51186"/>
    </source>
</evidence>
<organism evidence="2 3">
    <name type="scientific">Ornithinimicrobium faecis</name>
    <dbReference type="NCBI Taxonomy" id="2934158"/>
    <lineage>
        <taxon>Bacteria</taxon>
        <taxon>Bacillati</taxon>
        <taxon>Actinomycetota</taxon>
        <taxon>Actinomycetes</taxon>
        <taxon>Micrococcales</taxon>
        <taxon>Ornithinimicrobiaceae</taxon>
        <taxon>Ornithinimicrobium</taxon>
    </lineage>
</organism>
<dbReference type="InterPro" id="IPR016181">
    <property type="entry name" value="Acyl_CoA_acyltransferase"/>
</dbReference>
<dbReference type="PROSITE" id="PS51186">
    <property type="entry name" value="GNAT"/>
    <property type="match status" value="1"/>
</dbReference>
<accession>A0ABY4YPE6</accession>
<sequence>MASDTLLRNITSHPDLLELCGGDPFVRWGIPDPFTGAVLAGPGAVAVERFGRRGRGLWVFPHSGGHSVAIRDLLEALGGPVAERGITGISVPQEYADQLAATFELGSGGEWDWMWTDQAPPPVLFEDRLITLDDTRDAAELEALSAVHSPTGEGDPGTGRTDLWLGIRTPEGQLVAAGAMQSLESGAPHLAGIVTHTDHRGLGLARAVTAGLTRHAVDEHGVCTLGMYSANPPARAIYYGLGYQTAYAWHSRRLATD</sequence>
<dbReference type="Pfam" id="PF08445">
    <property type="entry name" value="FR47"/>
    <property type="match status" value="1"/>
</dbReference>
<dbReference type="InterPro" id="IPR013653">
    <property type="entry name" value="GCN5-like_dom"/>
</dbReference>
<protein>
    <recommendedName>
        <fullName evidence="1">N-acetyltransferase domain-containing protein</fullName>
    </recommendedName>
</protein>
<dbReference type="RefSeq" id="WP_252591158.1">
    <property type="nucleotide sequence ID" value="NZ_CP099489.1"/>
</dbReference>